<evidence type="ECO:0000313" key="1">
    <source>
        <dbReference type="EMBL" id="CAK9004915.1"/>
    </source>
</evidence>
<name>A0ABP0IT59_9DINO</name>
<evidence type="ECO:0000313" key="2">
    <source>
        <dbReference type="Proteomes" id="UP001642484"/>
    </source>
</evidence>
<protein>
    <submittedName>
        <fullName evidence="1">Uncharacterized protein</fullName>
    </submittedName>
</protein>
<organism evidence="1 2">
    <name type="scientific">Durusdinium trenchii</name>
    <dbReference type="NCBI Taxonomy" id="1381693"/>
    <lineage>
        <taxon>Eukaryota</taxon>
        <taxon>Sar</taxon>
        <taxon>Alveolata</taxon>
        <taxon>Dinophyceae</taxon>
        <taxon>Suessiales</taxon>
        <taxon>Symbiodiniaceae</taxon>
        <taxon>Durusdinium</taxon>
    </lineage>
</organism>
<proteinExistence type="predicted"/>
<sequence length="141" mass="15477">MDAGSLTEILAALDGDSAVHLILQTLRLRPSLSPAVVHFACPSLTYAPSRSMTERRCRGVLRQFDETQGVGLITSPEIEATFGMEVLVQQNQLKGFQVGDEISFTCVLSQENKPEAFELLTAFGLPHFPGASDDAKRRRRT</sequence>
<keyword evidence="2" id="KW-1185">Reference proteome</keyword>
<dbReference type="EMBL" id="CAXAMN010003503">
    <property type="protein sequence ID" value="CAK9004915.1"/>
    <property type="molecule type" value="Genomic_DNA"/>
</dbReference>
<reference evidence="1 2" key="1">
    <citation type="submission" date="2024-02" db="EMBL/GenBank/DDBJ databases">
        <authorList>
            <person name="Chen Y."/>
            <person name="Shah S."/>
            <person name="Dougan E. K."/>
            <person name="Thang M."/>
            <person name="Chan C."/>
        </authorList>
    </citation>
    <scope>NUCLEOTIDE SEQUENCE [LARGE SCALE GENOMIC DNA]</scope>
</reference>
<gene>
    <name evidence="1" type="ORF">CCMP2556_LOCUS7869</name>
</gene>
<comment type="caution">
    <text evidence="1">The sequence shown here is derived from an EMBL/GenBank/DDBJ whole genome shotgun (WGS) entry which is preliminary data.</text>
</comment>
<dbReference type="Proteomes" id="UP001642484">
    <property type="component" value="Unassembled WGS sequence"/>
</dbReference>
<accession>A0ABP0IT59</accession>